<dbReference type="SUPFAM" id="SSF53098">
    <property type="entry name" value="Ribonuclease H-like"/>
    <property type="match status" value="1"/>
</dbReference>
<dbReference type="VEuPathDB" id="FungiDB:RhiirFUN_002110"/>
<sequence length="560" mass="64925">MKESHNFWEFFTLVKNDNNKSNAKAVCICCSQNAEGLAIAQVTSGCFTFNKARLCRNHLANCENFKSLYSKEKITEILSRSVPEDSKKKSKNCNEDTSDEEEEEEEREEDFNLQNKLNFNNIIIHFFILTTIHHKFLCLTNTNVKAEHIWGVILLTSQDQFLIWGAHDLSGESSRTENVIQHIKNLMLETNNEGINIKAFISDSAEEYTAARKQLRREYLNKVFLPCMAHQMNLVFGDIFKESVHYKRTSTEAVRIYISAKFNEYRSNVIRTNEFQNLLYPLCEFLNKLQKDTASLYKVIHCFAYVTKIFNEYTDSNFSEKMVERMEKCWKQWKQPLLILLMVLHPSYKVSKFRTSTPNLSMVHLGKWLKYYYEAWFGYKPRTILAEFMQYIKSLDPYDDDSFAQFKGQLVTFWEFTSGIGPELAKIAIQIHGICLHIATPITPKEESDNSDDDNNQVPADGEAGNSGDNENELLTKEDKECWDSIITEWINNVEHKNQFDNADDATLLSSEWDTDFELGGWTIHPANDDTAKWILESLFISNLESPTYLGTDDILTDVQ</sequence>
<dbReference type="VEuPathDB" id="FungiDB:RhiirFUN_012677"/>
<dbReference type="VEuPathDB" id="FungiDB:FUN_011393"/>
<name>A0A2N0NX60_9GLOM</name>
<feature type="region of interest" description="Disordered" evidence="1">
    <location>
        <begin position="85"/>
        <end position="109"/>
    </location>
</feature>
<organism evidence="2 3">
    <name type="scientific">Rhizophagus irregularis</name>
    <dbReference type="NCBI Taxonomy" id="588596"/>
    <lineage>
        <taxon>Eukaryota</taxon>
        <taxon>Fungi</taxon>
        <taxon>Fungi incertae sedis</taxon>
        <taxon>Mucoromycota</taxon>
        <taxon>Glomeromycotina</taxon>
        <taxon>Glomeromycetes</taxon>
        <taxon>Glomerales</taxon>
        <taxon>Glomeraceae</taxon>
        <taxon>Rhizophagus</taxon>
    </lineage>
</organism>
<dbReference type="AlphaFoldDB" id="A0A2N0NX60"/>
<gene>
    <name evidence="2" type="ORF">RhiirA5_430194</name>
</gene>
<reference evidence="2 3" key="2">
    <citation type="submission" date="2017-09" db="EMBL/GenBank/DDBJ databases">
        <title>Extensive intraspecific genome diversity in a model arbuscular mycorrhizal fungus.</title>
        <authorList>
            <person name="Chen E.C."/>
            <person name="Morin E."/>
            <person name="Beaudet D."/>
            <person name="Noel J."/>
            <person name="Ndikumana S."/>
            <person name="Charron P."/>
            <person name="St-Onge C."/>
            <person name="Giorgi J."/>
            <person name="Grigoriev I.V."/>
            <person name="Roux C."/>
            <person name="Martin F.M."/>
            <person name="Corradi N."/>
        </authorList>
    </citation>
    <scope>NUCLEOTIDE SEQUENCE [LARGE SCALE GENOMIC DNA]</scope>
    <source>
        <strain evidence="2 3">A5</strain>
    </source>
</reference>
<feature type="region of interest" description="Disordered" evidence="1">
    <location>
        <begin position="445"/>
        <end position="472"/>
    </location>
</feature>
<evidence type="ECO:0000256" key="1">
    <source>
        <dbReference type="SAM" id="MobiDB-lite"/>
    </source>
</evidence>
<reference evidence="2 3" key="1">
    <citation type="submission" date="2016-04" db="EMBL/GenBank/DDBJ databases">
        <title>Genome analyses suggest a sexual origin of heterokaryosis in a supposedly ancient asexual fungus.</title>
        <authorList>
            <person name="Ropars J."/>
            <person name="Sedzielewska K."/>
            <person name="Noel J."/>
            <person name="Charron P."/>
            <person name="Farinelli L."/>
            <person name="Marton T."/>
            <person name="Kruger M."/>
            <person name="Pelin A."/>
            <person name="Brachmann A."/>
            <person name="Corradi N."/>
        </authorList>
    </citation>
    <scope>NUCLEOTIDE SEQUENCE [LARGE SCALE GENOMIC DNA]</scope>
    <source>
        <strain evidence="2 3">A5</strain>
    </source>
</reference>
<accession>A0A2N0NX60</accession>
<protein>
    <submittedName>
        <fullName evidence="2">Uncharacterized protein</fullName>
    </submittedName>
</protein>
<proteinExistence type="predicted"/>
<dbReference type="VEuPathDB" id="FungiDB:FUN_011395"/>
<dbReference type="VEuPathDB" id="FungiDB:FUN_011394"/>
<feature type="compositionally biased region" description="Acidic residues" evidence="1">
    <location>
        <begin position="96"/>
        <end position="109"/>
    </location>
</feature>
<dbReference type="EMBL" id="LLXJ01002311">
    <property type="protein sequence ID" value="PKB99158.1"/>
    <property type="molecule type" value="Genomic_DNA"/>
</dbReference>
<dbReference type="Proteomes" id="UP000232722">
    <property type="component" value="Unassembled WGS sequence"/>
</dbReference>
<comment type="caution">
    <text evidence="2">The sequence shown here is derived from an EMBL/GenBank/DDBJ whole genome shotgun (WGS) entry which is preliminary data.</text>
</comment>
<evidence type="ECO:0000313" key="2">
    <source>
        <dbReference type="EMBL" id="PKB99158.1"/>
    </source>
</evidence>
<dbReference type="InterPro" id="IPR012337">
    <property type="entry name" value="RNaseH-like_sf"/>
</dbReference>
<evidence type="ECO:0000313" key="3">
    <source>
        <dbReference type="Proteomes" id="UP000232722"/>
    </source>
</evidence>
<dbReference type="VEuPathDB" id="FungiDB:RhiirFUN_013650"/>